<evidence type="ECO:0000256" key="3">
    <source>
        <dbReference type="ARBA" id="ARBA00022630"/>
    </source>
</evidence>
<evidence type="ECO:0000256" key="4">
    <source>
        <dbReference type="ARBA" id="ARBA00022729"/>
    </source>
</evidence>
<protein>
    <submittedName>
        <fullName evidence="10">Prenylcysteine oxidase</fullName>
        <ecNumber evidence="10">1.8.3.5</ecNumber>
    </submittedName>
</protein>
<keyword evidence="4" id="KW-0732">Signal</keyword>
<dbReference type="Gene3D" id="1.10.405.20">
    <property type="match status" value="1"/>
</dbReference>
<feature type="compositionally biased region" description="Basic and acidic residues" evidence="8">
    <location>
        <begin position="316"/>
        <end position="332"/>
    </location>
</feature>
<feature type="region of interest" description="Disordered" evidence="8">
    <location>
        <begin position="156"/>
        <end position="339"/>
    </location>
</feature>
<feature type="compositionally biased region" description="Polar residues" evidence="8">
    <location>
        <begin position="194"/>
        <end position="203"/>
    </location>
</feature>
<dbReference type="Proteomes" id="UP000249619">
    <property type="component" value="Unassembled WGS sequence"/>
</dbReference>
<evidence type="ECO:0000256" key="5">
    <source>
        <dbReference type="ARBA" id="ARBA00022827"/>
    </source>
</evidence>
<keyword evidence="3" id="KW-0285">Flavoprotein</keyword>
<keyword evidence="6 10" id="KW-0560">Oxidoreductase</keyword>
<evidence type="ECO:0000259" key="9">
    <source>
        <dbReference type="Pfam" id="PF07156"/>
    </source>
</evidence>
<dbReference type="InterPro" id="IPR036188">
    <property type="entry name" value="FAD/NAD-bd_sf"/>
</dbReference>
<dbReference type="GO" id="GO:0030327">
    <property type="term" value="P:prenylated protein catabolic process"/>
    <property type="evidence" value="ECO:0007669"/>
    <property type="project" value="TreeGrafter"/>
</dbReference>
<feature type="region of interest" description="Disordered" evidence="8">
    <location>
        <begin position="1"/>
        <end position="54"/>
    </location>
</feature>
<feature type="compositionally biased region" description="Polar residues" evidence="8">
    <location>
        <begin position="94"/>
        <end position="113"/>
    </location>
</feature>
<dbReference type="PANTHER" id="PTHR15944">
    <property type="entry name" value="FARNESYLCYSTEINE LYASE"/>
    <property type="match status" value="1"/>
</dbReference>
<gene>
    <name evidence="10" type="ORF">DDE83_002342</name>
</gene>
<dbReference type="EMBL" id="QGDH01000024">
    <property type="protein sequence ID" value="RAR14230.1"/>
    <property type="molecule type" value="Genomic_DNA"/>
</dbReference>
<reference evidence="11" key="1">
    <citation type="submission" date="2018-05" db="EMBL/GenBank/DDBJ databases">
        <title>Draft genome sequence of Stemphylium lycopersici strain CIDEFI 213.</title>
        <authorList>
            <person name="Medina R."/>
            <person name="Franco M.E.E."/>
            <person name="Lucentini C.G."/>
            <person name="Saparrat M.C.N."/>
            <person name="Balatti P.A."/>
        </authorList>
    </citation>
    <scope>NUCLEOTIDE SEQUENCE [LARGE SCALE GENOMIC DNA]</scope>
    <source>
        <strain evidence="11">CIDEFI 213</strain>
    </source>
</reference>
<dbReference type="InterPro" id="IPR010795">
    <property type="entry name" value="Prenylcys_lyase"/>
</dbReference>
<evidence type="ECO:0000313" key="11">
    <source>
        <dbReference type="Proteomes" id="UP000249619"/>
    </source>
</evidence>
<comment type="cofactor">
    <cofactor evidence="1">
        <name>FAD</name>
        <dbReference type="ChEBI" id="CHEBI:57692"/>
    </cofactor>
</comment>
<proteinExistence type="inferred from homology"/>
<feature type="domain" description="Prenylcysteine lyase" evidence="9">
    <location>
        <begin position="454"/>
        <end position="814"/>
    </location>
</feature>
<keyword evidence="5" id="KW-0274">FAD</keyword>
<evidence type="ECO:0000256" key="6">
    <source>
        <dbReference type="ARBA" id="ARBA00023002"/>
    </source>
</evidence>
<dbReference type="PANTHER" id="PTHR15944:SF0">
    <property type="entry name" value="PRENYLCYSTEINE LYASE DOMAIN-CONTAINING PROTEIN"/>
    <property type="match status" value="1"/>
</dbReference>
<accession>A0A364NAG6</accession>
<keyword evidence="11" id="KW-1185">Reference proteome</keyword>
<dbReference type="Pfam" id="PF13450">
    <property type="entry name" value="NAD_binding_8"/>
    <property type="match status" value="1"/>
</dbReference>
<dbReference type="Pfam" id="PF07156">
    <property type="entry name" value="Prenylcys_lyase"/>
    <property type="match status" value="1"/>
</dbReference>
<feature type="compositionally biased region" description="Polar residues" evidence="8">
    <location>
        <begin position="156"/>
        <end position="180"/>
    </location>
</feature>
<dbReference type="Gene3D" id="3.30.70.1990">
    <property type="match status" value="1"/>
</dbReference>
<evidence type="ECO:0000256" key="8">
    <source>
        <dbReference type="SAM" id="MobiDB-lite"/>
    </source>
</evidence>
<dbReference type="EC" id="1.8.3.5" evidence="10"/>
<feature type="region of interest" description="Disordered" evidence="8">
    <location>
        <begin position="87"/>
        <end position="113"/>
    </location>
</feature>
<organism evidence="10 11">
    <name type="scientific">Stemphylium lycopersici</name>
    <name type="common">Tomato gray leaf spot disease fungus</name>
    <name type="synonym">Thyrospora lycopersici</name>
    <dbReference type="NCBI Taxonomy" id="183478"/>
    <lineage>
        <taxon>Eukaryota</taxon>
        <taxon>Fungi</taxon>
        <taxon>Dikarya</taxon>
        <taxon>Ascomycota</taxon>
        <taxon>Pezizomycotina</taxon>
        <taxon>Dothideomycetes</taxon>
        <taxon>Pleosporomycetidae</taxon>
        <taxon>Pleosporales</taxon>
        <taxon>Pleosporineae</taxon>
        <taxon>Pleosporaceae</taxon>
        <taxon>Stemphylium</taxon>
    </lineage>
</organism>
<dbReference type="STRING" id="183478.A0A364NAG6"/>
<name>A0A364NAG6_STELY</name>
<dbReference type="SUPFAM" id="SSF51905">
    <property type="entry name" value="FAD/NAD(P)-binding domain"/>
    <property type="match status" value="1"/>
</dbReference>
<comment type="caution">
    <text evidence="10">The sequence shown here is derived from an EMBL/GenBank/DDBJ whole genome shotgun (WGS) entry which is preliminary data.</text>
</comment>
<dbReference type="OrthoDB" id="437369at2759"/>
<dbReference type="GO" id="GO:0030328">
    <property type="term" value="P:prenylcysteine catabolic process"/>
    <property type="evidence" value="ECO:0007669"/>
    <property type="project" value="InterPro"/>
</dbReference>
<comment type="similarity">
    <text evidence="2">Belongs to the prenylcysteine oxidase family.</text>
</comment>
<feature type="compositionally biased region" description="Basic and acidic residues" evidence="8">
    <location>
        <begin position="248"/>
        <end position="259"/>
    </location>
</feature>
<dbReference type="GO" id="GO:0001735">
    <property type="term" value="F:prenylcysteine oxidase activity"/>
    <property type="evidence" value="ECO:0007669"/>
    <property type="project" value="UniProtKB-EC"/>
</dbReference>
<dbReference type="AlphaFoldDB" id="A0A364NAG6"/>
<evidence type="ECO:0000313" key="10">
    <source>
        <dbReference type="EMBL" id="RAR14230.1"/>
    </source>
</evidence>
<keyword evidence="7" id="KW-0325">Glycoprotein</keyword>
<feature type="compositionally biased region" description="Basic and acidic residues" evidence="8">
    <location>
        <begin position="276"/>
        <end position="298"/>
    </location>
</feature>
<evidence type="ECO:0000256" key="7">
    <source>
        <dbReference type="ARBA" id="ARBA00023180"/>
    </source>
</evidence>
<evidence type="ECO:0000256" key="1">
    <source>
        <dbReference type="ARBA" id="ARBA00001974"/>
    </source>
</evidence>
<feature type="compositionally biased region" description="Low complexity" evidence="8">
    <location>
        <begin position="40"/>
        <end position="49"/>
    </location>
</feature>
<sequence length="837" mass="92448">MPTQLAHPSPKRKRDQPPPIPLLNTALALRPASAPPQGSPVPSSGGDSPRNVVADQLRGMSLTALAAIPLSPLTPTDDVLRKKPKLDAMGNDSEIGSNSEVSYQTPAKHSNGNYLDTTAVTHGWEGSRVIPETPQASQPRLLPDIASFAQPTTFISSSTNNASHPYTFANHNSRTQNRSSSHPRARNRSPSPPLSTLTWQDSEITGHLVDPSTDPDDDGTGINGIGFKPTPALAYARSQKRRQQLNEWRLRETREARAKRSERRRRGVRGTPSREATVEREVMPMKEVETTKRTEPGRHVKARPYASSLPVPPHRHYSESYGEPRSESDEKGALSTDDAPRAKQVAIIGAGAGGSSAAYHLAQYAAEGDIPTNITVFERNDYIGGRTTTVNPWDDTAMSVELGGSIFVQINHIMVKAAEEFNLLPARRDLAAELDMPDLGIWNGQEFVLVTKAGDTWWDKAKLLWRYGAAPLWTNRLMKNAVGKFLGMYDEPLFPWKSLGDIVERVGLLETTGVTGEQYLKTNGIGEAFAKEVIQASTRVNYASNLPYIHGLETMVCMATNGAMQIEGGNWQIFAHMLMASRASVHLNTTVTQISKQKSGGYEVTTRGGHKSLFDEVILASPLQYSDLVIDPAPKHIPDEIPYAKLYTTLFASPFQLSRKAFNLDANSPVPQYVLTTLPPSETPVDGVGSPNFYSISISDAGFNPQFSPPRFEYIYKIFSQSRVTAEFLSNVLGQDISDEEAEHGELNGTVSWIHHKIWNSYPREYPRVTFEEIRLDDGLWYTSGIESFISTMETSALSGKNVARLVRDEWVSKDADDGYFKSRNNDSVVELFQEEL</sequence>
<dbReference type="InterPro" id="IPR017046">
    <property type="entry name" value="Prenylcysteine_Oxase1"/>
</dbReference>
<dbReference type="Gene3D" id="3.50.50.60">
    <property type="entry name" value="FAD/NAD(P)-binding domain"/>
    <property type="match status" value="2"/>
</dbReference>
<evidence type="ECO:0000256" key="2">
    <source>
        <dbReference type="ARBA" id="ARBA00009967"/>
    </source>
</evidence>